<proteinExistence type="predicted"/>
<comment type="caution">
    <text evidence="2">The sequence shown here is derived from an EMBL/GenBank/DDBJ whole genome shotgun (WGS) entry which is preliminary data.</text>
</comment>
<evidence type="ECO:0000256" key="1">
    <source>
        <dbReference type="ARBA" id="ARBA00022649"/>
    </source>
</evidence>
<evidence type="ECO:0000313" key="3">
    <source>
        <dbReference type="Proteomes" id="UP000032483"/>
    </source>
</evidence>
<dbReference type="Proteomes" id="UP000032483">
    <property type="component" value="Unassembled WGS sequence"/>
</dbReference>
<protein>
    <submittedName>
        <fullName evidence="2">Toxin RelE</fullName>
    </submittedName>
</protein>
<organism evidence="2 3">
    <name type="scientific">Ruthenibacterium lactatiformans</name>
    <dbReference type="NCBI Taxonomy" id="1550024"/>
    <lineage>
        <taxon>Bacteria</taxon>
        <taxon>Bacillati</taxon>
        <taxon>Bacillota</taxon>
        <taxon>Clostridia</taxon>
        <taxon>Eubacteriales</taxon>
        <taxon>Oscillospiraceae</taxon>
        <taxon>Ruthenibacterium</taxon>
    </lineage>
</organism>
<dbReference type="RefSeq" id="WP_050005763.1">
    <property type="nucleotide sequence ID" value="NZ_JXXK01000019.1"/>
</dbReference>
<keyword evidence="1" id="KW-1277">Toxin-antitoxin system</keyword>
<gene>
    <name evidence="2" type="ORF">TQ39_12640</name>
</gene>
<dbReference type="Gene3D" id="3.30.2310.20">
    <property type="entry name" value="RelE-like"/>
    <property type="match status" value="1"/>
</dbReference>
<dbReference type="Pfam" id="PF05016">
    <property type="entry name" value="ParE_toxin"/>
    <property type="match status" value="1"/>
</dbReference>
<dbReference type="GeneID" id="42857420"/>
<dbReference type="InterPro" id="IPR007712">
    <property type="entry name" value="RelE/ParE_toxin"/>
</dbReference>
<sequence length="104" mass="12580">MNGKHYKLSILPLFEEDLSEIVDYITYRLRNPAAAERLVDDVENAILERLSCAESFEPYHSSRERQHPYYRIQVRNFTVFYVVIGNTMEVRRILYSRRKWKDHI</sequence>
<accession>A0A0D8IXV5</accession>
<reference evidence="2" key="1">
    <citation type="submission" date="2015-02" db="EMBL/GenBank/DDBJ databases">
        <title>A novel member of the family Ruminococcaceae isolated from human feces.</title>
        <authorList>
            <person name="Shkoporov A.N."/>
            <person name="Chaplin A.V."/>
            <person name="Motuzova O.V."/>
            <person name="Kafarskaia L.I."/>
            <person name="Khokhlova E.V."/>
            <person name="Efimov B.A."/>
        </authorList>
    </citation>
    <scope>NUCLEOTIDE SEQUENCE [LARGE SCALE GENOMIC DNA]</scope>
    <source>
        <strain evidence="2">585-1</strain>
    </source>
</reference>
<dbReference type="AlphaFoldDB" id="A0A0D8IXV5"/>
<keyword evidence="3" id="KW-1185">Reference proteome</keyword>
<dbReference type="InterPro" id="IPR035093">
    <property type="entry name" value="RelE/ParE_toxin_dom_sf"/>
</dbReference>
<dbReference type="EMBL" id="JXXK01000019">
    <property type="protein sequence ID" value="KJF39304.1"/>
    <property type="molecule type" value="Genomic_DNA"/>
</dbReference>
<name>A0A0D8IXV5_9FIRM</name>
<evidence type="ECO:0000313" key="2">
    <source>
        <dbReference type="EMBL" id="KJF39304.1"/>
    </source>
</evidence>